<dbReference type="SUPFAM" id="SSF52540">
    <property type="entry name" value="P-loop containing nucleoside triphosphate hydrolases"/>
    <property type="match status" value="1"/>
</dbReference>
<keyword evidence="3 5" id="KW-0067">ATP-binding</keyword>
<dbReference type="InterPro" id="IPR051782">
    <property type="entry name" value="ABC_Transporter_VariousFunc"/>
</dbReference>
<reference evidence="6" key="1">
    <citation type="journal article" date="2019" name="Int. J. Syst. Evol. Microbiol.">
        <title>The Global Catalogue of Microorganisms (GCM) 10K type strain sequencing project: providing services to taxonomists for standard genome sequencing and annotation.</title>
        <authorList>
            <consortium name="The Broad Institute Genomics Platform"/>
            <consortium name="The Broad Institute Genome Sequencing Center for Infectious Disease"/>
            <person name="Wu L."/>
            <person name="Ma J."/>
        </authorList>
    </citation>
    <scope>NUCLEOTIDE SEQUENCE [LARGE SCALE GENOMIC DNA]</scope>
    <source>
        <strain evidence="6">KCTC 42247</strain>
    </source>
</reference>
<feature type="domain" description="ABC transporter" evidence="4">
    <location>
        <begin position="2"/>
        <end position="217"/>
    </location>
</feature>
<dbReference type="CDD" id="cd03230">
    <property type="entry name" value="ABC_DR_subfamily_A"/>
    <property type="match status" value="1"/>
</dbReference>
<dbReference type="Pfam" id="PF00005">
    <property type="entry name" value="ABC_tran"/>
    <property type="match status" value="1"/>
</dbReference>
<dbReference type="RefSeq" id="WP_066750825.1">
    <property type="nucleotide sequence ID" value="NZ_JBHUMB010000014.1"/>
</dbReference>
<name>A0ABW5UDX9_9SPHI</name>
<evidence type="ECO:0000256" key="3">
    <source>
        <dbReference type="ARBA" id="ARBA00022840"/>
    </source>
</evidence>
<protein>
    <submittedName>
        <fullName evidence="5">ATP-binding cassette domain-containing protein</fullName>
    </submittedName>
</protein>
<keyword evidence="1" id="KW-0813">Transport</keyword>
<dbReference type="GO" id="GO:0005524">
    <property type="term" value="F:ATP binding"/>
    <property type="evidence" value="ECO:0007669"/>
    <property type="project" value="UniProtKB-KW"/>
</dbReference>
<evidence type="ECO:0000313" key="5">
    <source>
        <dbReference type="EMBL" id="MFD2744115.1"/>
    </source>
</evidence>
<dbReference type="InterPro" id="IPR027417">
    <property type="entry name" value="P-loop_NTPase"/>
</dbReference>
<dbReference type="Proteomes" id="UP001597418">
    <property type="component" value="Unassembled WGS sequence"/>
</dbReference>
<organism evidence="5 6">
    <name type="scientific">Sphingobacterium populi</name>
    <dbReference type="NCBI Taxonomy" id="1812824"/>
    <lineage>
        <taxon>Bacteria</taxon>
        <taxon>Pseudomonadati</taxon>
        <taxon>Bacteroidota</taxon>
        <taxon>Sphingobacteriia</taxon>
        <taxon>Sphingobacteriales</taxon>
        <taxon>Sphingobacteriaceae</taxon>
        <taxon>Sphingobacterium</taxon>
    </lineage>
</organism>
<keyword evidence="2" id="KW-0547">Nucleotide-binding</keyword>
<dbReference type="PROSITE" id="PS50893">
    <property type="entry name" value="ABC_TRANSPORTER_2"/>
    <property type="match status" value="1"/>
</dbReference>
<dbReference type="PANTHER" id="PTHR42939:SF1">
    <property type="entry name" value="ABC TRANSPORTER ATP-BINDING PROTEIN ALBC-RELATED"/>
    <property type="match status" value="1"/>
</dbReference>
<dbReference type="PANTHER" id="PTHR42939">
    <property type="entry name" value="ABC TRANSPORTER ATP-BINDING PROTEIN ALBC-RELATED"/>
    <property type="match status" value="1"/>
</dbReference>
<proteinExistence type="predicted"/>
<gene>
    <name evidence="5" type="ORF">ACFSQ6_12010</name>
</gene>
<accession>A0ABW5UDX9</accession>
<evidence type="ECO:0000256" key="2">
    <source>
        <dbReference type="ARBA" id="ARBA00022741"/>
    </source>
</evidence>
<dbReference type="SMART" id="SM00382">
    <property type="entry name" value="AAA"/>
    <property type="match status" value="1"/>
</dbReference>
<keyword evidence="6" id="KW-1185">Reference proteome</keyword>
<sequence>MLNLIGLQKFYGKKSVLNDLNFQFTEGQVYGIVGPNGAGKTTLFRCLIGLEDFAGRIQRNENAAKQHIGYVPAEPYFLPKITGKEYLTLLLEARNKSVQEDAAYHVFDIPLDQYINTYSTGMKKKLALLGSLLQNNHIYIFDEVYNGLDFQSCLMVTDIIQRLRSQGKLILMASHIFSLMEETCDTILYLKEGKFDMISERKDFASMKQHISQDLRDSQLDALFPPHTVR</sequence>
<dbReference type="Gene3D" id="3.40.50.300">
    <property type="entry name" value="P-loop containing nucleotide triphosphate hydrolases"/>
    <property type="match status" value="1"/>
</dbReference>
<comment type="caution">
    <text evidence="5">The sequence shown here is derived from an EMBL/GenBank/DDBJ whole genome shotgun (WGS) entry which is preliminary data.</text>
</comment>
<evidence type="ECO:0000259" key="4">
    <source>
        <dbReference type="PROSITE" id="PS50893"/>
    </source>
</evidence>
<dbReference type="EMBL" id="JBHUMB010000014">
    <property type="protein sequence ID" value="MFD2744115.1"/>
    <property type="molecule type" value="Genomic_DNA"/>
</dbReference>
<evidence type="ECO:0000256" key="1">
    <source>
        <dbReference type="ARBA" id="ARBA00022448"/>
    </source>
</evidence>
<dbReference type="InterPro" id="IPR003593">
    <property type="entry name" value="AAA+_ATPase"/>
</dbReference>
<evidence type="ECO:0000313" key="6">
    <source>
        <dbReference type="Proteomes" id="UP001597418"/>
    </source>
</evidence>
<dbReference type="InterPro" id="IPR003439">
    <property type="entry name" value="ABC_transporter-like_ATP-bd"/>
</dbReference>